<feature type="coiled-coil region" evidence="1">
    <location>
        <begin position="21"/>
        <end position="48"/>
    </location>
</feature>
<keyword evidence="2" id="KW-1185">Reference proteome</keyword>
<evidence type="ECO:0000313" key="3">
    <source>
        <dbReference type="RefSeq" id="XP_030041913.1"/>
    </source>
</evidence>
<dbReference type="OrthoDB" id="4158657at2759"/>
<accession>A0A6P7WNH5</accession>
<dbReference type="KEGG" id="muo:115456771"/>
<proteinExistence type="predicted"/>
<name>A0A6P7WNH5_9AMPH</name>
<sequence length="413" mass="47633">MKKDSANSSRFSPKKSDGVLLDECRREIEQLKGDLESEKLRHHEIQRKFSLEIKELKEATEKEKHKLVDDLRSKWELQKTRDLKQLNDLLVREREVEIRQLLRWKDAELRELQSVLEKEREVAVRQARELQKQLTEELLNKGYAGKPGILRRMSEPVRSVECHCRLQEVLSKLRWEFDGEQAAQIRHLKVELELERSLFLKYILEGSKWDFTALLKQSNTKSLNAGLRNAKLEHSSLDIITVRPHSLESMASRPRSTEYVTSRPRSLDSIFAKSECPDNVLGDATVMVGCPDRCPQTEPSANFTEIDSPVNVACNEESDQHIDSDFQLFQALPTSPRTDVDNWNFQSSRNVHLLGKDFKLVEQTLSSQVQFEMFLLIAYGVLRGFNPVLGAYPASQSFQDNPIEFTGDILKTP</sequence>
<dbReference type="GeneID" id="115456771"/>
<dbReference type="AlphaFoldDB" id="A0A6P7WNH5"/>
<feature type="non-terminal residue" evidence="3">
    <location>
        <position position="413"/>
    </location>
</feature>
<dbReference type="Proteomes" id="UP000515156">
    <property type="component" value="Chromosome 13"/>
</dbReference>
<evidence type="ECO:0000256" key="1">
    <source>
        <dbReference type="SAM" id="Coils"/>
    </source>
</evidence>
<reference evidence="3" key="1">
    <citation type="submission" date="2025-08" db="UniProtKB">
        <authorList>
            <consortium name="RefSeq"/>
        </authorList>
    </citation>
    <scope>IDENTIFICATION</scope>
</reference>
<evidence type="ECO:0000313" key="2">
    <source>
        <dbReference type="Proteomes" id="UP000515156"/>
    </source>
</evidence>
<gene>
    <name evidence="3" type="primary">LOC115456771</name>
</gene>
<keyword evidence="1" id="KW-0175">Coiled coil</keyword>
<protein>
    <submittedName>
        <fullName evidence="3">RIMS-binding protein 3-like</fullName>
    </submittedName>
</protein>
<organism evidence="2 3">
    <name type="scientific">Microcaecilia unicolor</name>
    <dbReference type="NCBI Taxonomy" id="1415580"/>
    <lineage>
        <taxon>Eukaryota</taxon>
        <taxon>Metazoa</taxon>
        <taxon>Chordata</taxon>
        <taxon>Craniata</taxon>
        <taxon>Vertebrata</taxon>
        <taxon>Euteleostomi</taxon>
        <taxon>Amphibia</taxon>
        <taxon>Gymnophiona</taxon>
        <taxon>Siphonopidae</taxon>
        <taxon>Microcaecilia</taxon>
    </lineage>
</organism>
<dbReference type="RefSeq" id="XP_030041913.1">
    <property type="nucleotide sequence ID" value="XM_030186053.1"/>
</dbReference>
<dbReference type="InParanoid" id="A0A6P7WNH5"/>